<dbReference type="Gene3D" id="2.170.140.10">
    <property type="entry name" value="Chitin binding domain"/>
    <property type="match status" value="3"/>
</dbReference>
<dbReference type="KEGG" id="dwi:6639280"/>
<dbReference type="Pfam" id="PF01607">
    <property type="entry name" value="CBM_14"/>
    <property type="match status" value="3"/>
</dbReference>
<dbReference type="InParanoid" id="B4MNA5"/>
<gene>
    <name evidence="9" type="primary">Dwil\GK17094</name>
    <name evidence="9" type="ORF">Dwil_GK17094</name>
</gene>
<keyword evidence="10" id="KW-1185">Reference proteome</keyword>
<feature type="chain" id="PRO_5002818183" description="Chitin-binding type-2 domain-containing protein" evidence="7">
    <location>
        <begin position="34"/>
        <end position="344"/>
    </location>
</feature>
<feature type="signal peptide" evidence="7">
    <location>
        <begin position="1"/>
        <end position="33"/>
    </location>
</feature>
<dbReference type="HOGENOM" id="CLU_062693_1_0_1"/>
<dbReference type="STRING" id="7260.B4MNA5"/>
<dbReference type="OMA" id="ECREPKF"/>
<evidence type="ECO:0000256" key="2">
    <source>
        <dbReference type="ARBA" id="ARBA00022729"/>
    </source>
</evidence>
<organism evidence="9 10">
    <name type="scientific">Drosophila willistoni</name>
    <name type="common">Fruit fly</name>
    <dbReference type="NCBI Taxonomy" id="7260"/>
    <lineage>
        <taxon>Eukaryota</taxon>
        <taxon>Metazoa</taxon>
        <taxon>Ecdysozoa</taxon>
        <taxon>Arthropoda</taxon>
        <taxon>Hexapoda</taxon>
        <taxon>Insecta</taxon>
        <taxon>Pterygota</taxon>
        <taxon>Neoptera</taxon>
        <taxon>Endopterygota</taxon>
        <taxon>Diptera</taxon>
        <taxon>Brachycera</taxon>
        <taxon>Muscomorpha</taxon>
        <taxon>Ephydroidea</taxon>
        <taxon>Drosophilidae</taxon>
        <taxon>Drosophila</taxon>
        <taxon>Sophophora</taxon>
    </lineage>
</organism>
<dbReference type="SUPFAM" id="SSF57625">
    <property type="entry name" value="Invertebrate chitin-binding proteins"/>
    <property type="match status" value="3"/>
</dbReference>
<dbReference type="eggNOG" id="ENOG502TFN1">
    <property type="taxonomic scope" value="Eukaryota"/>
</dbReference>
<dbReference type="PROSITE" id="PS50940">
    <property type="entry name" value="CHIT_BIND_II"/>
    <property type="match status" value="3"/>
</dbReference>
<protein>
    <recommendedName>
        <fullName evidence="8">Chitin-binding type-2 domain-containing protein</fullName>
    </recommendedName>
</protein>
<dbReference type="InterPro" id="IPR051940">
    <property type="entry name" value="Chitin_bind-dev_reg"/>
</dbReference>
<reference evidence="9 10" key="1">
    <citation type="journal article" date="2007" name="Nature">
        <title>Evolution of genes and genomes on the Drosophila phylogeny.</title>
        <authorList>
            <consortium name="Drosophila 12 Genomes Consortium"/>
            <person name="Clark A.G."/>
            <person name="Eisen M.B."/>
            <person name="Smith D.R."/>
            <person name="Bergman C.M."/>
            <person name="Oliver B."/>
            <person name="Markow T.A."/>
            <person name="Kaufman T.C."/>
            <person name="Kellis M."/>
            <person name="Gelbart W."/>
            <person name="Iyer V.N."/>
            <person name="Pollard D.A."/>
            <person name="Sackton T.B."/>
            <person name="Larracuente A.M."/>
            <person name="Singh N.D."/>
            <person name="Abad J.P."/>
            <person name="Abt D.N."/>
            <person name="Adryan B."/>
            <person name="Aguade M."/>
            <person name="Akashi H."/>
            <person name="Anderson W.W."/>
            <person name="Aquadro C.F."/>
            <person name="Ardell D.H."/>
            <person name="Arguello R."/>
            <person name="Artieri C.G."/>
            <person name="Barbash D.A."/>
            <person name="Barker D."/>
            <person name="Barsanti P."/>
            <person name="Batterham P."/>
            <person name="Batzoglou S."/>
            <person name="Begun D."/>
            <person name="Bhutkar A."/>
            <person name="Blanco E."/>
            <person name="Bosak S.A."/>
            <person name="Bradley R.K."/>
            <person name="Brand A.D."/>
            <person name="Brent M.R."/>
            <person name="Brooks A.N."/>
            <person name="Brown R.H."/>
            <person name="Butlin R.K."/>
            <person name="Caggese C."/>
            <person name="Calvi B.R."/>
            <person name="Bernardo de Carvalho A."/>
            <person name="Caspi A."/>
            <person name="Castrezana S."/>
            <person name="Celniker S.E."/>
            <person name="Chang J.L."/>
            <person name="Chapple C."/>
            <person name="Chatterji S."/>
            <person name="Chinwalla A."/>
            <person name="Civetta A."/>
            <person name="Clifton S.W."/>
            <person name="Comeron J.M."/>
            <person name="Costello J.C."/>
            <person name="Coyne J.A."/>
            <person name="Daub J."/>
            <person name="David R.G."/>
            <person name="Delcher A.L."/>
            <person name="Delehaunty K."/>
            <person name="Do C.B."/>
            <person name="Ebling H."/>
            <person name="Edwards K."/>
            <person name="Eickbush T."/>
            <person name="Evans J.D."/>
            <person name="Filipski A."/>
            <person name="Findeiss S."/>
            <person name="Freyhult E."/>
            <person name="Fulton L."/>
            <person name="Fulton R."/>
            <person name="Garcia A.C."/>
            <person name="Gardiner A."/>
            <person name="Garfield D.A."/>
            <person name="Garvin B.E."/>
            <person name="Gibson G."/>
            <person name="Gilbert D."/>
            <person name="Gnerre S."/>
            <person name="Godfrey J."/>
            <person name="Good R."/>
            <person name="Gotea V."/>
            <person name="Gravely B."/>
            <person name="Greenberg A.J."/>
            <person name="Griffiths-Jones S."/>
            <person name="Gross S."/>
            <person name="Guigo R."/>
            <person name="Gustafson E.A."/>
            <person name="Haerty W."/>
            <person name="Hahn M.W."/>
            <person name="Halligan D.L."/>
            <person name="Halpern A.L."/>
            <person name="Halter G.M."/>
            <person name="Han M.V."/>
            <person name="Heger A."/>
            <person name="Hillier L."/>
            <person name="Hinrichs A.S."/>
            <person name="Holmes I."/>
            <person name="Hoskins R.A."/>
            <person name="Hubisz M.J."/>
            <person name="Hultmark D."/>
            <person name="Huntley M.A."/>
            <person name="Jaffe D.B."/>
            <person name="Jagadeeshan S."/>
            <person name="Jeck W.R."/>
            <person name="Johnson J."/>
            <person name="Jones C.D."/>
            <person name="Jordan W.C."/>
            <person name="Karpen G.H."/>
            <person name="Kataoka E."/>
            <person name="Keightley P.D."/>
            <person name="Kheradpour P."/>
            <person name="Kirkness E.F."/>
            <person name="Koerich L.B."/>
            <person name="Kristiansen K."/>
            <person name="Kudrna D."/>
            <person name="Kulathinal R.J."/>
            <person name="Kumar S."/>
            <person name="Kwok R."/>
            <person name="Lander E."/>
            <person name="Langley C.H."/>
            <person name="Lapoint R."/>
            <person name="Lazzaro B.P."/>
            <person name="Lee S.J."/>
            <person name="Levesque L."/>
            <person name="Li R."/>
            <person name="Lin C.F."/>
            <person name="Lin M.F."/>
            <person name="Lindblad-Toh K."/>
            <person name="Llopart A."/>
            <person name="Long M."/>
            <person name="Low L."/>
            <person name="Lozovsky E."/>
            <person name="Lu J."/>
            <person name="Luo M."/>
            <person name="Machado C.A."/>
            <person name="Makalowski W."/>
            <person name="Marzo M."/>
            <person name="Matsuda M."/>
            <person name="Matzkin L."/>
            <person name="McAllister B."/>
            <person name="McBride C.S."/>
            <person name="McKernan B."/>
            <person name="McKernan K."/>
            <person name="Mendez-Lago M."/>
            <person name="Minx P."/>
            <person name="Mollenhauer M.U."/>
            <person name="Montooth K."/>
            <person name="Mount S.M."/>
            <person name="Mu X."/>
            <person name="Myers E."/>
            <person name="Negre B."/>
            <person name="Newfeld S."/>
            <person name="Nielsen R."/>
            <person name="Noor M.A."/>
            <person name="O'Grady P."/>
            <person name="Pachter L."/>
            <person name="Papaceit M."/>
            <person name="Parisi M.J."/>
            <person name="Parisi M."/>
            <person name="Parts L."/>
            <person name="Pedersen J.S."/>
            <person name="Pesole G."/>
            <person name="Phillippy A.M."/>
            <person name="Ponting C.P."/>
            <person name="Pop M."/>
            <person name="Porcelli D."/>
            <person name="Powell J.R."/>
            <person name="Prohaska S."/>
            <person name="Pruitt K."/>
            <person name="Puig M."/>
            <person name="Quesneville H."/>
            <person name="Ram K.R."/>
            <person name="Rand D."/>
            <person name="Rasmussen M.D."/>
            <person name="Reed L.K."/>
            <person name="Reenan R."/>
            <person name="Reily A."/>
            <person name="Remington K.A."/>
            <person name="Rieger T.T."/>
            <person name="Ritchie M.G."/>
            <person name="Robin C."/>
            <person name="Rogers Y.H."/>
            <person name="Rohde C."/>
            <person name="Rozas J."/>
            <person name="Rubenfield M.J."/>
            <person name="Ruiz A."/>
            <person name="Russo S."/>
            <person name="Salzberg S.L."/>
            <person name="Sanchez-Gracia A."/>
            <person name="Saranga D.J."/>
            <person name="Sato H."/>
            <person name="Schaeffer S.W."/>
            <person name="Schatz M.C."/>
            <person name="Schlenke T."/>
            <person name="Schwartz R."/>
            <person name="Segarra C."/>
            <person name="Singh R.S."/>
            <person name="Sirot L."/>
            <person name="Sirota M."/>
            <person name="Sisneros N.B."/>
            <person name="Smith C.D."/>
            <person name="Smith T.F."/>
            <person name="Spieth J."/>
            <person name="Stage D.E."/>
            <person name="Stark A."/>
            <person name="Stephan W."/>
            <person name="Strausberg R.L."/>
            <person name="Strempel S."/>
            <person name="Sturgill D."/>
            <person name="Sutton G."/>
            <person name="Sutton G.G."/>
            <person name="Tao W."/>
            <person name="Teichmann S."/>
            <person name="Tobari Y.N."/>
            <person name="Tomimura Y."/>
            <person name="Tsolas J.M."/>
            <person name="Valente V.L."/>
            <person name="Venter E."/>
            <person name="Venter J.C."/>
            <person name="Vicario S."/>
            <person name="Vieira F.G."/>
            <person name="Vilella A.J."/>
            <person name="Villasante A."/>
            <person name="Walenz B."/>
            <person name="Wang J."/>
            <person name="Wasserman M."/>
            <person name="Watts T."/>
            <person name="Wilson D."/>
            <person name="Wilson R.K."/>
            <person name="Wing R.A."/>
            <person name="Wolfner M.F."/>
            <person name="Wong A."/>
            <person name="Wong G.K."/>
            <person name="Wu C.I."/>
            <person name="Wu G."/>
            <person name="Yamamoto D."/>
            <person name="Yang H.P."/>
            <person name="Yang S.P."/>
            <person name="Yorke J.A."/>
            <person name="Yoshida K."/>
            <person name="Zdobnov E."/>
            <person name="Zhang P."/>
            <person name="Zhang Y."/>
            <person name="Zimin A.V."/>
            <person name="Baldwin J."/>
            <person name="Abdouelleil A."/>
            <person name="Abdulkadir J."/>
            <person name="Abebe A."/>
            <person name="Abera B."/>
            <person name="Abreu J."/>
            <person name="Acer S.C."/>
            <person name="Aftuck L."/>
            <person name="Alexander A."/>
            <person name="An P."/>
            <person name="Anderson E."/>
            <person name="Anderson S."/>
            <person name="Arachi H."/>
            <person name="Azer M."/>
            <person name="Bachantsang P."/>
            <person name="Barry A."/>
            <person name="Bayul T."/>
            <person name="Berlin A."/>
            <person name="Bessette D."/>
            <person name="Bloom T."/>
            <person name="Blye J."/>
            <person name="Boguslavskiy L."/>
            <person name="Bonnet C."/>
            <person name="Boukhgalter B."/>
            <person name="Bourzgui I."/>
            <person name="Brown A."/>
            <person name="Cahill P."/>
            <person name="Channer S."/>
            <person name="Cheshatsang Y."/>
            <person name="Chuda L."/>
            <person name="Citroen M."/>
            <person name="Collymore A."/>
            <person name="Cooke P."/>
            <person name="Costello M."/>
            <person name="D'Aco K."/>
            <person name="Daza R."/>
            <person name="De Haan G."/>
            <person name="DeGray S."/>
            <person name="DeMaso C."/>
            <person name="Dhargay N."/>
            <person name="Dooley K."/>
            <person name="Dooley E."/>
            <person name="Doricent M."/>
            <person name="Dorje P."/>
            <person name="Dorjee K."/>
            <person name="Dupes A."/>
            <person name="Elong R."/>
            <person name="Falk J."/>
            <person name="Farina A."/>
            <person name="Faro S."/>
            <person name="Ferguson D."/>
            <person name="Fisher S."/>
            <person name="Foley C.D."/>
            <person name="Franke A."/>
            <person name="Friedrich D."/>
            <person name="Gadbois L."/>
            <person name="Gearin G."/>
            <person name="Gearin C.R."/>
            <person name="Giannoukos G."/>
            <person name="Goode T."/>
            <person name="Graham J."/>
            <person name="Grandbois E."/>
            <person name="Grewal S."/>
            <person name="Gyaltsen K."/>
            <person name="Hafez N."/>
            <person name="Hagos B."/>
            <person name="Hall J."/>
            <person name="Henson C."/>
            <person name="Hollinger A."/>
            <person name="Honan T."/>
            <person name="Huard M.D."/>
            <person name="Hughes L."/>
            <person name="Hurhula B."/>
            <person name="Husby M.E."/>
            <person name="Kamat A."/>
            <person name="Kanga B."/>
            <person name="Kashin S."/>
            <person name="Khazanovich D."/>
            <person name="Kisner P."/>
            <person name="Lance K."/>
            <person name="Lara M."/>
            <person name="Lee W."/>
            <person name="Lennon N."/>
            <person name="Letendre F."/>
            <person name="LeVine R."/>
            <person name="Lipovsky A."/>
            <person name="Liu X."/>
            <person name="Liu J."/>
            <person name="Liu S."/>
            <person name="Lokyitsang T."/>
            <person name="Lokyitsang Y."/>
            <person name="Lubonja R."/>
            <person name="Lui A."/>
            <person name="MacDonald P."/>
            <person name="Magnisalis V."/>
            <person name="Maru K."/>
            <person name="Matthews C."/>
            <person name="McCusker W."/>
            <person name="McDonough S."/>
            <person name="Mehta T."/>
            <person name="Meldrim J."/>
            <person name="Meneus L."/>
            <person name="Mihai O."/>
            <person name="Mihalev A."/>
            <person name="Mihova T."/>
            <person name="Mittelman R."/>
            <person name="Mlenga V."/>
            <person name="Montmayeur A."/>
            <person name="Mulrain L."/>
            <person name="Navidi A."/>
            <person name="Naylor J."/>
            <person name="Negash T."/>
            <person name="Nguyen T."/>
            <person name="Nguyen N."/>
            <person name="Nicol R."/>
            <person name="Norbu C."/>
            <person name="Norbu N."/>
            <person name="Novod N."/>
            <person name="O'Neill B."/>
            <person name="Osman S."/>
            <person name="Markiewicz E."/>
            <person name="Oyono O.L."/>
            <person name="Patti C."/>
            <person name="Phunkhang P."/>
            <person name="Pierre F."/>
            <person name="Priest M."/>
            <person name="Raghuraman S."/>
            <person name="Rege F."/>
            <person name="Reyes R."/>
            <person name="Rise C."/>
            <person name="Rogov P."/>
            <person name="Ross K."/>
            <person name="Ryan E."/>
            <person name="Settipalli S."/>
            <person name="Shea T."/>
            <person name="Sherpa N."/>
            <person name="Shi L."/>
            <person name="Shih D."/>
            <person name="Sparrow T."/>
            <person name="Spaulding J."/>
            <person name="Stalker J."/>
            <person name="Stange-Thomann N."/>
            <person name="Stavropoulos S."/>
            <person name="Stone C."/>
            <person name="Strader C."/>
            <person name="Tesfaye S."/>
            <person name="Thomson T."/>
            <person name="Thoulutsang Y."/>
            <person name="Thoulutsang D."/>
            <person name="Topham K."/>
            <person name="Topping I."/>
            <person name="Tsamla T."/>
            <person name="Vassiliev H."/>
            <person name="Vo A."/>
            <person name="Wangchuk T."/>
            <person name="Wangdi T."/>
            <person name="Weiand M."/>
            <person name="Wilkinson J."/>
            <person name="Wilson A."/>
            <person name="Yadav S."/>
            <person name="Young G."/>
            <person name="Yu Q."/>
            <person name="Zembek L."/>
            <person name="Zhong D."/>
            <person name="Zimmer A."/>
            <person name="Zwirko Z."/>
            <person name="Jaffe D.B."/>
            <person name="Alvarez P."/>
            <person name="Brockman W."/>
            <person name="Butler J."/>
            <person name="Chin C."/>
            <person name="Gnerre S."/>
            <person name="Grabherr M."/>
            <person name="Kleber M."/>
            <person name="Mauceli E."/>
            <person name="MacCallum I."/>
        </authorList>
    </citation>
    <scope>NUCLEOTIDE SEQUENCE [LARGE SCALE GENOMIC DNA]</scope>
    <source>
        <strain evidence="10">Tucson 14030-0811.24</strain>
    </source>
</reference>
<dbReference type="GO" id="GO:0008061">
    <property type="term" value="F:chitin binding"/>
    <property type="evidence" value="ECO:0007669"/>
    <property type="project" value="UniProtKB-KW"/>
</dbReference>
<dbReference type="Proteomes" id="UP000007798">
    <property type="component" value="Unassembled WGS sequence"/>
</dbReference>
<proteinExistence type="predicted"/>
<feature type="domain" description="Chitin-binding type-2" evidence="8">
    <location>
        <begin position="290"/>
        <end position="344"/>
    </location>
</feature>
<sequence>MAISCVSQFMQCRMRSFILYGLVLLLFAKSISCQDEETTTLDPNDTTVGNDDDGSDVTAPSPGGDRDEEDDIGPIYDIYVNTSINICANVADGVNLPYVGNCDMYVECINGTYEIGSCWDEEMKTHELCKNDPSCEIGFDYEFQVCTNREEVNCLPTCEEYELSSFCYDNTCTKYVLCYFGYPVLRECPDGLQYNNETDRCDFPQHVDCVANYCSNWDQPENIIYLPSKAHCNKYYICSNGKAWGQECSNGLLYNPKIKSCDFQKNVNCTIEATQRNIQPYSRRPPRRADITCPARGIHFIEHNRRRDAYYYCVNGRGVTLDCTPGLYYDPKIQECRESQYIYA</sequence>
<feature type="compositionally biased region" description="Polar residues" evidence="6">
    <location>
        <begin position="40"/>
        <end position="49"/>
    </location>
</feature>
<keyword evidence="5" id="KW-0325">Glycoprotein</keyword>
<name>B4MNA5_DROWI</name>
<evidence type="ECO:0000256" key="3">
    <source>
        <dbReference type="ARBA" id="ARBA00022737"/>
    </source>
</evidence>
<dbReference type="PANTHER" id="PTHR23301">
    <property type="entry name" value="CHITIN BINDING PERITROPHIN-A"/>
    <property type="match status" value="1"/>
</dbReference>
<feature type="domain" description="Chitin-binding type-2" evidence="8">
    <location>
        <begin position="155"/>
        <end position="209"/>
    </location>
</feature>
<evidence type="ECO:0000256" key="7">
    <source>
        <dbReference type="SAM" id="SignalP"/>
    </source>
</evidence>
<dbReference type="SMART" id="SM00494">
    <property type="entry name" value="ChtBD2"/>
    <property type="match status" value="4"/>
</dbReference>
<evidence type="ECO:0000256" key="6">
    <source>
        <dbReference type="SAM" id="MobiDB-lite"/>
    </source>
</evidence>
<keyword evidence="2 7" id="KW-0732">Signal</keyword>
<dbReference type="InterPro" id="IPR036508">
    <property type="entry name" value="Chitin-bd_dom_sf"/>
</dbReference>
<dbReference type="GO" id="GO:0005576">
    <property type="term" value="C:extracellular region"/>
    <property type="evidence" value="ECO:0007669"/>
    <property type="project" value="InterPro"/>
</dbReference>
<keyword evidence="4" id="KW-1015">Disulfide bond</keyword>
<accession>B4MNA5</accession>
<keyword evidence="3" id="KW-0677">Repeat</keyword>
<dbReference type="OrthoDB" id="6020543at2759"/>
<dbReference type="PANTHER" id="PTHR23301:SF0">
    <property type="entry name" value="CHITIN-BINDING TYPE-2 DOMAIN-CONTAINING PROTEIN-RELATED"/>
    <property type="match status" value="1"/>
</dbReference>
<evidence type="ECO:0000259" key="8">
    <source>
        <dbReference type="PROSITE" id="PS50940"/>
    </source>
</evidence>
<evidence type="ECO:0000256" key="4">
    <source>
        <dbReference type="ARBA" id="ARBA00023157"/>
    </source>
</evidence>
<evidence type="ECO:0000256" key="5">
    <source>
        <dbReference type="ARBA" id="ARBA00023180"/>
    </source>
</evidence>
<dbReference type="InterPro" id="IPR002557">
    <property type="entry name" value="Chitin-bd_dom"/>
</dbReference>
<dbReference type="EMBL" id="CH963847">
    <property type="protein sequence ID" value="EDW72614.1"/>
    <property type="molecule type" value="Genomic_DNA"/>
</dbReference>
<evidence type="ECO:0000256" key="1">
    <source>
        <dbReference type="ARBA" id="ARBA00022669"/>
    </source>
</evidence>
<feature type="domain" description="Chitin-binding type-2" evidence="8">
    <location>
        <begin position="211"/>
        <end position="271"/>
    </location>
</feature>
<keyword evidence="1" id="KW-0147">Chitin-binding</keyword>
<evidence type="ECO:0000313" key="9">
    <source>
        <dbReference type="EMBL" id="EDW72614.1"/>
    </source>
</evidence>
<feature type="region of interest" description="Disordered" evidence="6">
    <location>
        <begin position="37"/>
        <end position="71"/>
    </location>
</feature>
<dbReference type="PhylomeDB" id="B4MNA5"/>
<dbReference type="AlphaFoldDB" id="B4MNA5"/>
<evidence type="ECO:0000313" key="10">
    <source>
        <dbReference type="Proteomes" id="UP000007798"/>
    </source>
</evidence>